<evidence type="ECO:0000313" key="2">
    <source>
        <dbReference type="Proteomes" id="UP000553035"/>
    </source>
</evidence>
<protein>
    <submittedName>
        <fullName evidence="1">Uncharacterized protein</fullName>
    </submittedName>
</protein>
<dbReference type="Proteomes" id="UP000553035">
    <property type="component" value="Unassembled WGS sequence"/>
</dbReference>
<reference evidence="1 2" key="1">
    <citation type="submission" date="2020-07" db="EMBL/GenBank/DDBJ databases">
        <title>Exploring microbial biodiversity for novel pathways involved in the catabolism of aromatic compounds derived from lignin.</title>
        <authorList>
            <person name="Elkins J."/>
        </authorList>
    </citation>
    <scope>NUCLEOTIDE SEQUENCE [LARGE SCALE GENOMIC DNA]</scope>
    <source>
        <strain evidence="1 2">VanB</strain>
    </source>
</reference>
<gene>
    <name evidence="1" type="ORF">GGI52_005307</name>
</gene>
<comment type="caution">
    <text evidence="1">The sequence shown here is derived from an EMBL/GenBank/DDBJ whole genome shotgun (WGS) entry which is preliminary data.</text>
</comment>
<dbReference type="RefSeq" id="WP_179695281.1">
    <property type="nucleotide sequence ID" value="NZ_JACCAT010000001.1"/>
</dbReference>
<organism evidence="1 2">
    <name type="scientific">Pseudomonas moraviensis</name>
    <dbReference type="NCBI Taxonomy" id="321662"/>
    <lineage>
        <taxon>Bacteria</taxon>
        <taxon>Pseudomonadati</taxon>
        <taxon>Pseudomonadota</taxon>
        <taxon>Gammaproteobacteria</taxon>
        <taxon>Pseudomonadales</taxon>
        <taxon>Pseudomonadaceae</taxon>
        <taxon>Pseudomonas</taxon>
    </lineage>
</organism>
<sequence>MSRALLEIPKNPKFLSDMGKHLVELEQQLQQHIFFQEAKYKGALPARESSTFFAQCVQVLEAEFERDLNAYSTMRWIYYLRRVPNVFFDGKLSSTGANIRALSEVYANRSQTVETANWGTDGFVFPTDVSTLEHISRLMAFIMLISDLQLGFRFACKGFDYRFHSNDNRKALRGRLLGGEVFAPLTNMQSPLPQPVLNPTLAAAVKVYDQRRDYTADTFLSIAMGQVGLAQGRASPENNEFIDIARAFWGLHEDRKFSPQKLLEGHPNAAIYGAEGKVLTRFGPTDLDLARLFELYRLPAMAGISIAPNSALCLLIVLLGGRLLQTRRFSCLRVMEVGYFIVDDIEWVEAGEKEYANVCEEIKQQLPQFQAPENFAAFTNSCLAFKGEVWPLAHGAPVKITGDYVCIDMWAASMGFLSWLQFPRAQGQIANARALEFEHLVQEVIDNSHWGDESIRAIRQKELRIHGRALTDIDAIGAYNGTLLLVSCKSIPYTREYDQGTHNAIRNAAFTVDRGVDYWVGIIDLLNAQRTGDNFDFSDFTQIVGVVCTPFTAYTSHSKSLEMSIGRLRWSSSLDELINFLKT</sequence>
<dbReference type="AlphaFoldDB" id="A0A7Y9W101"/>
<evidence type="ECO:0000313" key="1">
    <source>
        <dbReference type="EMBL" id="NYH12264.1"/>
    </source>
</evidence>
<accession>A0A7Y9W101</accession>
<proteinExistence type="predicted"/>
<name>A0A7Y9W101_9PSED</name>
<dbReference type="EMBL" id="JACCAT010000001">
    <property type="protein sequence ID" value="NYH12264.1"/>
    <property type="molecule type" value="Genomic_DNA"/>
</dbReference>